<dbReference type="InterPro" id="IPR006638">
    <property type="entry name" value="Elp3/MiaA/NifB-like_rSAM"/>
</dbReference>
<dbReference type="CDD" id="cd01335">
    <property type="entry name" value="Radical_SAM"/>
    <property type="match status" value="1"/>
</dbReference>
<organism evidence="7">
    <name type="scientific">marine sediment metagenome</name>
    <dbReference type="NCBI Taxonomy" id="412755"/>
    <lineage>
        <taxon>unclassified sequences</taxon>
        <taxon>metagenomes</taxon>
        <taxon>ecological metagenomes</taxon>
    </lineage>
</organism>
<dbReference type="GO" id="GO:0051536">
    <property type="term" value="F:iron-sulfur cluster binding"/>
    <property type="evidence" value="ECO:0007669"/>
    <property type="project" value="UniProtKB-KW"/>
</dbReference>
<dbReference type="GO" id="GO:0046872">
    <property type="term" value="F:metal ion binding"/>
    <property type="evidence" value="ECO:0007669"/>
    <property type="project" value="UniProtKB-KW"/>
</dbReference>
<dbReference type="Gene3D" id="3.20.20.70">
    <property type="entry name" value="Aldolase class I"/>
    <property type="match status" value="1"/>
</dbReference>
<dbReference type="GO" id="GO:0003824">
    <property type="term" value="F:catalytic activity"/>
    <property type="evidence" value="ECO:0007669"/>
    <property type="project" value="InterPro"/>
</dbReference>
<evidence type="ECO:0000256" key="4">
    <source>
        <dbReference type="ARBA" id="ARBA00023004"/>
    </source>
</evidence>
<dbReference type="Pfam" id="PF04055">
    <property type="entry name" value="Radical_SAM"/>
    <property type="match status" value="1"/>
</dbReference>
<feature type="domain" description="Radical SAM core" evidence="6">
    <location>
        <begin position="1"/>
        <end position="172"/>
    </location>
</feature>
<evidence type="ECO:0000256" key="1">
    <source>
        <dbReference type="ARBA" id="ARBA00001966"/>
    </source>
</evidence>
<dbReference type="EMBL" id="BARV01036380">
    <property type="protein sequence ID" value="GAI53356.1"/>
    <property type="molecule type" value="Genomic_DNA"/>
</dbReference>
<feature type="non-terminal residue" evidence="7">
    <location>
        <position position="1"/>
    </location>
</feature>
<proteinExistence type="predicted"/>
<keyword evidence="2" id="KW-0949">S-adenosyl-L-methionine</keyword>
<evidence type="ECO:0000256" key="5">
    <source>
        <dbReference type="ARBA" id="ARBA00023014"/>
    </source>
</evidence>
<dbReference type="InterPro" id="IPR013785">
    <property type="entry name" value="Aldolase_TIM"/>
</dbReference>
<comment type="cofactor">
    <cofactor evidence="1">
        <name>[4Fe-4S] cluster</name>
        <dbReference type="ChEBI" id="CHEBI:49883"/>
    </cofactor>
</comment>
<dbReference type="PROSITE" id="PS51918">
    <property type="entry name" value="RADICAL_SAM"/>
    <property type="match status" value="1"/>
</dbReference>
<reference evidence="7" key="1">
    <citation type="journal article" date="2014" name="Front. Microbiol.">
        <title>High frequency of phylogenetically diverse reductive dehalogenase-homologous genes in deep subseafloor sedimentary metagenomes.</title>
        <authorList>
            <person name="Kawai M."/>
            <person name="Futagami T."/>
            <person name="Toyoda A."/>
            <person name="Takaki Y."/>
            <person name="Nishi S."/>
            <person name="Hori S."/>
            <person name="Arai W."/>
            <person name="Tsubouchi T."/>
            <person name="Morono Y."/>
            <person name="Uchiyama I."/>
            <person name="Ito T."/>
            <person name="Fujiyama A."/>
            <person name="Inagaki F."/>
            <person name="Takami H."/>
        </authorList>
    </citation>
    <scope>NUCLEOTIDE SEQUENCE</scope>
    <source>
        <strain evidence="7">Expedition CK06-06</strain>
    </source>
</reference>
<dbReference type="InterPro" id="IPR058240">
    <property type="entry name" value="rSAM_sf"/>
</dbReference>
<dbReference type="AlphaFoldDB" id="X1QEU6"/>
<dbReference type="PANTHER" id="PTHR43409:SF7">
    <property type="entry name" value="BLL1977 PROTEIN"/>
    <property type="match status" value="1"/>
</dbReference>
<dbReference type="SUPFAM" id="SSF102114">
    <property type="entry name" value="Radical SAM enzymes"/>
    <property type="match status" value="1"/>
</dbReference>
<gene>
    <name evidence="7" type="ORF">S06H3_56548</name>
</gene>
<name>X1QEU6_9ZZZZ</name>
<sequence length="213" mass="24370">QARTEEICNEIVKRGLKIKWDCETRVDMVTKDLLQKMKDAGCIVVWFGVEAGSEQIIEAMGKGISIQQTLNAFKWAREVGLMTVASMILGFPGETRETALESIKLLERINSDEIGVYIATPYPGTPMYDYVKKMGWIKITDFNKYDTATPTFETPTMSMKELRELHDQAHRRFYLRPTYIIRAFSKGGVYGYSTTLTALAWLRRTITAKLSFR</sequence>
<evidence type="ECO:0000256" key="2">
    <source>
        <dbReference type="ARBA" id="ARBA00022691"/>
    </source>
</evidence>
<keyword evidence="5" id="KW-0411">Iron-sulfur</keyword>
<evidence type="ECO:0000313" key="7">
    <source>
        <dbReference type="EMBL" id="GAI53356.1"/>
    </source>
</evidence>
<dbReference type="InterPro" id="IPR007197">
    <property type="entry name" value="rSAM"/>
</dbReference>
<keyword evidence="4" id="KW-0408">Iron</keyword>
<keyword evidence="3" id="KW-0479">Metal-binding</keyword>
<dbReference type="InterPro" id="IPR051198">
    <property type="entry name" value="BchE-like"/>
</dbReference>
<dbReference type="PANTHER" id="PTHR43409">
    <property type="entry name" value="ANAEROBIC MAGNESIUM-PROTOPORPHYRIN IX MONOMETHYL ESTER CYCLASE-RELATED"/>
    <property type="match status" value="1"/>
</dbReference>
<comment type="caution">
    <text evidence="7">The sequence shown here is derived from an EMBL/GenBank/DDBJ whole genome shotgun (WGS) entry which is preliminary data.</text>
</comment>
<accession>X1QEU6</accession>
<dbReference type="SMART" id="SM00729">
    <property type="entry name" value="Elp3"/>
    <property type="match status" value="1"/>
</dbReference>
<evidence type="ECO:0000259" key="6">
    <source>
        <dbReference type="PROSITE" id="PS51918"/>
    </source>
</evidence>
<protein>
    <recommendedName>
        <fullName evidence="6">Radical SAM core domain-containing protein</fullName>
    </recommendedName>
</protein>
<evidence type="ECO:0000256" key="3">
    <source>
        <dbReference type="ARBA" id="ARBA00022723"/>
    </source>
</evidence>